<name>A0AAV4GPJ3_9GAST</name>
<dbReference type="AlphaFoldDB" id="A0AAV4GPJ3"/>
<dbReference type="Proteomes" id="UP000762676">
    <property type="component" value="Unassembled WGS sequence"/>
</dbReference>
<sequence>MTWKARIETCQERGILRTRLLKRLADLKWGANPSILRQIYEGNARPTLEYGIIAWGSAAPSNFQKGNTFQNQTHIIITGGMRSTPTIEMESQAELESLQEVRDTKLLTHRLKYKAQPKSQNAPTD</sequence>
<dbReference type="EMBL" id="BMAT01008528">
    <property type="protein sequence ID" value="GFR87191.1"/>
    <property type="molecule type" value="Genomic_DNA"/>
</dbReference>
<comment type="caution">
    <text evidence="1">The sequence shown here is derived from an EMBL/GenBank/DDBJ whole genome shotgun (WGS) entry which is preliminary data.</text>
</comment>
<gene>
    <name evidence="1" type="ORF">ElyMa_004217800</name>
</gene>
<organism evidence="1 2">
    <name type="scientific">Elysia marginata</name>
    <dbReference type="NCBI Taxonomy" id="1093978"/>
    <lineage>
        <taxon>Eukaryota</taxon>
        <taxon>Metazoa</taxon>
        <taxon>Spiralia</taxon>
        <taxon>Lophotrochozoa</taxon>
        <taxon>Mollusca</taxon>
        <taxon>Gastropoda</taxon>
        <taxon>Heterobranchia</taxon>
        <taxon>Euthyneura</taxon>
        <taxon>Panpulmonata</taxon>
        <taxon>Sacoglossa</taxon>
        <taxon>Placobranchoidea</taxon>
        <taxon>Plakobranchidae</taxon>
        <taxon>Elysia</taxon>
    </lineage>
</organism>
<protein>
    <submittedName>
        <fullName evidence="1">Uncharacterized protein</fullName>
    </submittedName>
</protein>
<proteinExistence type="predicted"/>
<evidence type="ECO:0000313" key="2">
    <source>
        <dbReference type="Proteomes" id="UP000762676"/>
    </source>
</evidence>
<reference evidence="1 2" key="1">
    <citation type="journal article" date="2021" name="Elife">
        <title>Chloroplast acquisition without the gene transfer in kleptoplastic sea slugs, Plakobranchus ocellatus.</title>
        <authorList>
            <person name="Maeda T."/>
            <person name="Takahashi S."/>
            <person name="Yoshida T."/>
            <person name="Shimamura S."/>
            <person name="Takaki Y."/>
            <person name="Nagai Y."/>
            <person name="Toyoda A."/>
            <person name="Suzuki Y."/>
            <person name="Arimoto A."/>
            <person name="Ishii H."/>
            <person name="Satoh N."/>
            <person name="Nishiyama T."/>
            <person name="Hasebe M."/>
            <person name="Maruyama T."/>
            <person name="Minagawa J."/>
            <person name="Obokata J."/>
            <person name="Shigenobu S."/>
        </authorList>
    </citation>
    <scope>NUCLEOTIDE SEQUENCE [LARGE SCALE GENOMIC DNA]</scope>
</reference>
<accession>A0AAV4GPJ3</accession>
<keyword evidence="2" id="KW-1185">Reference proteome</keyword>
<evidence type="ECO:0000313" key="1">
    <source>
        <dbReference type="EMBL" id="GFR87191.1"/>
    </source>
</evidence>